<dbReference type="EMBL" id="JARQWQ010000105">
    <property type="protein sequence ID" value="KAK2550838.1"/>
    <property type="molecule type" value="Genomic_DNA"/>
</dbReference>
<evidence type="ECO:0000313" key="2">
    <source>
        <dbReference type="Proteomes" id="UP001249851"/>
    </source>
</evidence>
<accession>A0AAD9PXE6</accession>
<name>A0AAD9PXE6_ACRCE</name>
<dbReference type="Proteomes" id="UP001249851">
    <property type="component" value="Unassembled WGS sequence"/>
</dbReference>
<dbReference type="InterPro" id="IPR013083">
    <property type="entry name" value="Znf_RING/FYVE/PHD"/>
</dbReference>
<keyword evidence="2" id="KW-1185">Reference proteome</keyword>
<organism evidence="1 2">
    <name type="scientific">Acropora cervicornis</name>
    <name type="common">Staghorn coral</name>
    <dbReference type="NCBI Taxonomy" id="6130"/>
    <lineage>
        <taxon>Eukaryota</taxon>
        <taxon>Metazoa</taxon>
        <taxon>Cnidaria</taxon>
        <taxon>Anthozoa</taxon>
        <taxon>Hexacorallia</taxon>
        <taxon>Scleractinia</taxon>
        <taxon>Astrocoeniina</taxon>
        <taxon>Acroporidae</taxon>
        <taxon>Acropora</taxon>
    </lineage>
</organism>
<reference evidence="1" key="1">
    <citation type="journal article" date="2023" name="G3 (Bethesda)">
        <title>Whole genome assembly and annotation of the endangered Caribbean coral Acropora cervicornis.</title>
        <authorList>
            <person name="Selwyn J.D."/>
            <person name="Vollmer S.V."/>
        </authorList>
    </citation>
    <scope>NUCLEOTIDE SEQUENCE</scope>
    <source>
        <strain evidence="1">K2</strain>
    </source>
</reference>
<proteinExistence type="predicted"/>
<gene>
    <name evidence="1" type="ORF">P5673_028352</name>
</gene>
<feature type="non-terminal residue" evidence="1">
    <location>
        <position position="1"/>
    </location>
</feature>
<protein>
    <recommendedName>
        <fullName evidence="3">PHD-type domain-containing protein</fullName>
    </recommendedName>
</protein>
<dbReference type="Gene3D" id="3.30.40.10">
    <property type="entry name" value="Zinc/RING finger domain, C3HC4 (zinc finger)"/>
    <property type="match status" value="1"/>
</dbReference>
<comment type="caution">
    <text evidence="1">The sequence shown here is derived from an EMBL/GenBank/DDBJ whole genome shotgun (WGS) entry which is preliminary data.</text>
</comment>
<sequence length="89" mass="10228">MSYRCIMCKKIVNKRQESLLYDACNKWQHRTCNSGVSRETYRDAVKSGVDILWKCESCSASRTILPNFESTRNEGIWSTLAGYAIPYGH</sequence>
<dbReference type="AlphaFoldDB" id="A0AAD9PXE6"/>
<dbReference type="InterPro" id="IPR011011">
    <property type="entry name" value="Znf_FYVE_PHD"/>
</dbReference>
<evidence type="ECO:0008006" key="3">
    <source>
        <dbReference type="Google" id="ProtNLM"/>
    </source>
</evidence>
<reference evidence="1" key="2">
    <citation type="journal article" date="2023" name="Science">
        <title>Genomic signatures of disease resistance in endangered staghorn corals.</title>
        <authorList>
            <person name="Vollmer S.V."/>
            <person name="Selwyn J.D."/>
            <person name="Despard B.A."/>
            <person name="Roesel C.L."/>
        </authorList>
    </citation>
    <scope>NUCLEOTIDE SEQUENCE</scope>
    <source>
        <strain evidence="1">K2</strain>
    </source>
</reference>
<evidence type="ECO:0000313" key="1">
    <source>
        <dbReference type="EMBL" id="KAK2550838.1"/>
    </source>
</evidence>
<dbReference type="SUPFAM" id="SSF57903">
    <property type="entry name" value="FYVE/PHD zinc finger"/>
    <property type="match status" value="1"/>
</dbReference>